<reference evidence="1 2" key="1">
    <citation type="journal article" date="2019" name="Emerg. Microbes Infect.">
        <title>Comprehensive subspecies identification of 175 nontuberculous mycobacteria species based on 7547 genomic profiles.</title>
        <authorList>
            <person name="Matsumoto Y."/>
            <person name="Kinjo T."/>
            <person name="Motooka D."/>
            <person name="Nabeya D."/>
            <person name="Jung N."/>
            <person name="Uechi K."/>
            <person name="Horii T."/>
            <person name="Iida T."/>
            <person name="Fujita J."/>
            <person name="Nakamura S."/>
        </authorList>
    </citation>
    <scope>NUCLEOTIDE SEQUENCE [LARGE SCALE GENOMIC DNA]</scope>
    <source>
        <strain evidence="1 2">JCM 6375</strain>
    </source>
</reference>
<sequence length="55" mass="6082">MTDVRLSKPGDAITEAEITEFHIEDEAMVDEGEWLYSIANDKVGMDIQALIAVIS</sequence>
<proteinExistence type="predicted"/>
<dbReference type="Gene3D" id="2.40.50.100">
    <property type="match status" value="1"/>
</dbReference>
<dbReference type="KEGG" id="mmor:MMOR_05060"/>
<gene>
    <name evidence="1" type="ORF">MMOR_05060</name>
</gene>
<dbReference type="EMBL" id="AP022560">
    <property type="protein sequence ID" value="BBW99569.1"/>
    <property type="molecule type" value="Genomic_DNA"/>
</dbReference>
<dbReference type="InterPro" id="IPR011053">
    <property type="entry name" value="Single_hybrid_motif"/>
</dbReference>
<organism evidence="1 2">
    <name type="scientific">Mycolicibacterium moriokaense</name>
    <dbReference type="NCBI Taxonomy" id="39691"/>
    <lineage>
        <taxon>Bacteria</taxon>
        <taxon>Bacillati</taxon>
        <taxon>Actinomycetota</taxon>
        <taxon>Actinomycetes</taxon>
        <taxon>Mycobacteriales</taxon>
        <taxon>Mycobacteriaceae</taxon>
        <taxon>Mycolicibacterium</taxon>
    </lineage>
</organism>
<accession>A0AAD1H7E5</accession>
<dbReference type="Proteomes" id="UP000466681">
    <property type="component" value="Chromosome"/>
</dbReference>
<dbReference type="RefSeq" id="WP_163657937.1">
    <property type="nucleotide sequence ID" value="NZ_AP022560.1"/>
</dbReference>
<evidence type="ECO:0000313" key="1">
    <source>
        <dbReference type="EMBL" id="BBW99569.1"/>
    </source>
</evidence>
<dbReference type="SUPFAM" id="SSF51230">
    <property type="entry name" value="Single hybrid motif"/>
    <property type="match status" value="1"/>
</dbReference>
<protein>
    <submittedName>
        <fullName evidence="1">Uncharacterized protein</fullName>
    </submittedName>
</protein>
<evidence type="ECO:0000313" key="2">
    <source>
        <dbReference type="Proteomes" id="UP000466681"/>
    </source>
</evidence>
<name>A0AAD1H7E5_9MYCO</name>
<keyword evidence="2" id="KW-1185">Reference proteome</keyword>
<dbReference type="AlphaFoldDB" id="A0AAD1H7E5"/>